<evidence type="ECO:0000313" key="2">
    <source>
        <dbReference type="Proteomes" id="UP000224634"/>
    </source>
</evidence>
<keyword evidence="2" id="KW-1185">Reference proteome</keyword>
<proteinExistence type="predicted"/>
<dbReference type="OrthoDB" id="4206328at2759"/>
<dbReference type="Proteomes" id="UP000224634">
    <property type="component" value="Unassembled WGS sequence"/>
</dbReference>
<reference evidence="1 2" key="1">
    <citation type="submission" date="2017-10" db="EMBL/GenBank/DDBJ databases">
        <title>Comparative genomics in systemic dimorphic fungi from Ajellomycetaceae.</title>
        <authorList>
            <person name="Munoz J.F."/>
            <person name="Mcewen J.G."/>
            <person name="Clay O.K."/>
            <person name="Cuomo C.A."/>
        </authorList>
    </citation>
    <scope>NUCLEOTIDE SEQUENCE [LARGE SCALE GENOMIC DNA]</scope>
    <source>
        <strain evidence="1 2">UAMH7299</strain>
    </source>
</reference>
<protein>
    <submittedName>
        <fullName evidence="1">Uncharacterized protein</fullName>
    </submittedName>
</protein>
<accession>A0A2B7XIJ2</accession>
<gene>
    <name evidence="1" type="ORF">AJ80_07856</name>
</gene>
<comment type="caution">
    <text evidence="1">The sequence shown here is derived from an EMBL/GenBank/DDBJ whole genome shotgun (WGS) entry which is preliminary data.</text>
</comment>
<dbReference type="EMBL" id="PDNA01000160">
    <property type="protein sequence ID" value="PGH08457.1"/>
    <property type="molecule type" value="Genomic_DNA"/>
</dbReference>
<organism evidence="1 2">
    <name type="scientific">Polytolypa hystricis (strain UAMH7299)</name>
    <dbReference type="NCBI Taxonomy" id="1447883"/>
    <lineage>
        <taxon>Eukaryota</taxon>
        <taxon>Fungi</taxon>
        <taxon>Dikarya</taxon>
        <taxon>Ascomycota</taxon>
        <taxon>Pezizomycotina</taxon>
        <taxon>Eurotiomycetes</taxon>
        <taxon>Eurotiomycetidae</taxon>
        <taxon>Onygenales</taxon>
        <taxon>Onygenales incertae sedis</taxon>
        <taxon>Polytolypa</taxon>
    </lineage>
</organism>
<evidence type="ECO:0000313" key="1">
    <source>
        <dbReference type="EMBL" id="PGH08457.1"/>
    </source>
</evidence>
<dbReference type="AlphaFoldDB" id="A0A2B7XIJ2"/>
<sequence>MGRCFLCGTKIGGPRTETTAWRARPQRLQLRPDGHPLSIDDWYETVHSVCWSVVLKVLGPFEVDGSWLQKFCAALYDLHVLLDPIPFDECPGCLDDDIDMAFENGSLVAKTYSQGVFDKFGLPSEVVQIIYSHLDSYHDVLNLQPVALYEPGPAIWLSFGQKFIAYGAPFTMANPLETLRKVQRVLQNLHQYPPSRFPHSTNYATVWGNTELIIEKMEQPMFGLDATNIMSRYPRYVAHYATQFAAREKLIIHLREPSKISFNFTHVRDRRYLCGLAFDGNTTGYVGNSYVTASHKELYGLRLVSDGYGYRAVQVRDAIGWDANWYGSLPQGDDMRSVIAQLEWPSSHDGSLVLYIDSFKVDDFMYMPDASKQLIIPPIAWYSKLPSQEAKPVFLHENSHLFKLSPFEFFDQGFEKTTCVSAFVKSYTDTITGLEFTIGGGRLVSLGKSDPLGIKLSFLIDVEGGETLEGLACAVTAMRHKVFTNFGRCAIFGDPTTTKWKVAHRPSGVFCACISVMGTFHYEANAESKHVYPLKQPTTWSMAEVEMNGCLGSMVVFLSKADFTSVSRITVSRRVRKGYICGMRISHMDGTEDILGEAKDEVWSYTFKRPITAICADYSFRPREKICRIKGLRFICGSEQVSIGDLDEAKAQSLDISNVSYILPRFADDPPTPAPIFHRPSTNLDYQNSTVYWASGVLCSYLTTSPDSADRPFL</sequence>
<name>A0A2B7XIJ2_POLH7</name>